<evidence type="ECO:0000259" key="3">
    <source>
        <dbReference type="Pfam" id="PF23893"/>
    </source>
</evidence>
<comment type="caution">
    <text evidence="4">The sequence shown here is derived from an EMBL/GenBank/DDBJ whole genome shotgun (WGS) entry which is preliminary data.</text>
</comment>
<keyword evidence="1" id="KW-0812">Transmembrane</keyword>
<evidence type="ECO:0000259" key="2">
    <source>
        <dbReference type="Pfam" id="PF21934"/>
    </source>
</evidence>
<evidence type="ECO:0000313" key="5">
    <source>
        <dbReference type="Proteomes" id="UP000051913"/>
    </source>
</evidence>
<feature type="domain" description="YscD/Y4YQ C-terminal" evidence="3">
    <location>
        <begin position="242"/>
        <end position="293"/>
    </location>
</feature>
<protein>
    <recommendedName>
        <fullName evidence="6">Yop protein translocation protein D periplasmic domain-containing protein</fullName>
    </recommendedName>
</protein>
<keyword evidence="1" id="KW-0472">Membrane</keyword>
<evidence type="ECO:0000256" key="1">
    <source>
        <dbReference type="SAM" id="Phobius"/>
    </source>
</evidence>
<sequence>MNEPASVHFEVLSGVYSGVTGEAPVGTSLIGSGLDADIVFVEQGLEPNHFRLTPLHDSMEIEALAAGVSIEGNGDIAVGTRVVISLPAVVHAGTMSIRCTQDSEQGSIGLSRVSIIAAALVLLSSVGIATLAVSFLFDGSAGALSPDAPPVAALPPKLTLNGPDDRPLHAAAEQLQEEVNKAGLLNIKIGPGPGVLSAEGTVTPASVSRWQKVQQWFDQHTNGSLTLVNGVIVKEDKPPSSIAVQAVWRGAHPYLLIGGQKYFVGALLNDGWTVDRIEAGRVLLSRNGRLAALPY</sequence>
<dbReference type="InterPro" id="IPR057770">
    <property type="entry name" value="YscD/Y4YQ_C"/>
</dbReference>
<dbReference type="AlphaFoldDB" id="A0A0R3LX98"/>
<organism evidence="4 5">
    <name type="scientific">Bradyrhizobium valentinum</name>
    <dbReference type="NCBI Taxonomy" id="1518501"/>
    <lineage>
        <taxon>Bacteria</taxon>
        <taxon>Pseudomonadati</taxon>
        <taxon>Pseudomonadota</taxon>
        <taxon>Alphaproteobacteria</taxon>
        <taxon>Hyphomicrobiales</taxon>
        <taxon>Nitrobacteraceae</taxon>
        <taxon>Bradyrhizobium</taxon>
    </lineage>
</organism>
<evidence type="ECO:0000313" key="4">
    <source>
        <dbReference type="EMBL" id="KRR09344.1"/>
    </source>
</evidence>
<proteinExistence type="predicted"/>
<dbReference type="Pfam" id="PF23893">
    <property type="entry name" value="Y4YQ_C"/>
    <property type="match status" value="1"/>
</dbReference>
<gene>
    <name evidence="4" type="ORF">CP49_21100</name>
</gene>
<reference evidence="4 5" key="1">
    <citation type="submission" date="2014-03" db="EMBL/GenBank/DDBJ databases">
        <title>Bradyrhizobium valentinum sp. nov., isolated from effective nodules of Lupinus mariae-josephae, a lupine endemic of basic-lime soils in Eastern Spain.</title>
        <authorList>
            <person name="Duran D."/>
            <person name="Rey L."/>
            <person name="Navarro A."/>
            <person name="Busquets A."/>
            <person name="Imperial J."/>
            <person name="Ruiz-Argueso T."/>
        </authorList>
    </citation>
    <scope>NUCLEOTIDE SEQUENCE [LARGE SCALE GENOMIC DNA]</scope>
    <source>
        <strain evidence="4 5">LmjM3</strain>
    </source>
</reference>
<feature type="transmembrane region" description="Helical" evidence="1">
    <location>
        <begin position="115"/>
        <end position="137"/>
    </location>
</feature>
<dbReference type="RefSeq" id="WP_057850285.1">
    <property type="nucleotide sequence ID" value="NZ_LLXX01000066.1"/>
</dbReference>
<dbReference type="EMBL" id="LLXX01000066">
    <property type="protein sequence ID" value="KRR09344.1"/>
    <property type="molecule type" value="Genomic_DNA"/>
</dbReference>
<dbReference type="STRING" id="1518501.CQ10_35895"/>
<accession>A0A0R3LX98</accession>
<keyword evidence="1" id="KW-1133">Transmembrane helix</keyword>
<feature type="domain" description="YscD-like Bon-like" evidence="2">
    <location>
        <begin position="171"/>
        <end position="230"/>
    </location>
</feature>
<dbReference type="InterPro" id="IPR053946">
    <property type="entry name" value="YscD_ppl_3rd"/>
</dbReference>
<evidence type="ECO:0008006" key="6">
    <source>
        <dbReference type="Google" id="ProtNLM"/>
    </source>
</evidence>
<dbReference type="Pfam" id="PF21934">
    <property type="entry name" value="Yop-YscD_ppl_3rd"/>
    <property type="match status" value="1"/>
</dbReference>
<keyword evidence="5" id="KW-1185">Reference proteome</keyword>
<name>A0A0R3LX98_9BRAD</name>
<dbReference type="Proteomes" id="UP000051913">
    <property type="component" value="Unassembled WGS sequence"/>
</dbReference>